<evidence type="ECO:0000313" key="4">
    <source>
        <dbReference type="Proteomes" id="UP000838756"/>
    </source>
</evidence>
<dbReference type="GO" id="GO:0048513">
    <property type="term" value="P:animal organ development"/>
    <property type="evidence" value="ECO:0007669"/>
    <property type="project" value="UniProtKB-ARBA"/>
</dbReference>
<evidence type="ECO:0000313" key="3">
    <source>
        <dbReference type="EMBL" id="CAH2209498.1"/>
    </source>
</evidence>
<dbReference type="Pfam" id="PF00053">
    <property type="entry name" value="EGF_laminin"/>
    <property type="match status" value="1"/>
</dbReference>
<dbReference type="Proteomes" id="UP000838756">
    <property type="component" value="Unassembled WGS sequence"/>
</dbReference>
<protein>
    <submittedName>
        <fullName evidence="3">Jg13099 protein</fullName>
    </submittedName>
</protein>
<dbReference type="InterPro" id="IPR000742">
    <property type="entry name" value="EGF"/>
</dbReference>
<comment type="caution">
    <text evidence="1">Lacks conserved residue(s) required for the propagation of feature annotation.</text>
</comment>
<sequence>VRCATQCEAGRFGEQCSERCPCANNSSCDAGTGRCVCAAGWRGELCDLPCLPGTYGVACKQICPHHILGNSSCDPVTGRNSCPSGYTGVTCEYPCPLGTYGDDCGQRCNCKNGADCHHVTEVCAGFRTRHPEREVELQPAFYADSTICLLNILLPIPPLLVEILYESAVGVCFLAFYATLQK</sequence>
<comment type="caution">
    <text evidence="3">The sequence shown here is derived from an EMBL/GenBank/DDBJ whole genome shotgun (WGS) entry which is preliminary data.</text>
</comment>
<keyword evidence="1" id="KW-0245">EGF-like domain</keyword>
<dbReference type="InterPro" id="IPR052108">
    <property type="entry name" value="MEGF/SIB"/>
</dbReference>
<dbReference type="AlphaFoldDB" id="A0A8S4QGX7"/>
<feature type="disulfide bond" evidence="1">
    <location>
        <begin position="37"/>
        <end position="46"/>
    </location>
</feature>
<feature type="domain" description="EGF-like" evidence="2">
    <location>
        <begin position="12"/>
        <end position="47"/>
    </location>
</feature>
<dbReference type="Gene3D" id="2.170.300.10">
    <property type="entry name" value="Tie2 ligand-binding domain superfamily"/>
    <property type="match status" value="1"/>
</dbReference>
<dbReference type="OrthoDB" id="18487at2759"/>
<dbReference type="InterPro" id="IPR002049">
    <property type="entry name" value="LE_dom"/>
</dbReference>
<organism evidence="3 4">
    <name type="scientific">Pararge aegeria aegeria</name>
    <dbReference type="NCBI Taxonomy" id="348720"/>
    <lineage>
        <taxon>Eukaryota</taxon>
        <taxon>Metazoa</taxon>
        <taxon>Ecdysozoa</taxon>
        <taxon>Arthropoda</taxon>
        <taxon>Hexapoda</taxon>
        <taxon>Insecta</taxon>
        <taxon>Pterygota</taxon>
        <taxon>Neoptera</taxon>
        <taxon>Endopterygota</taxon>
        <taxon>Lepidoptera</taxon>
        <taxon>Glossata</taxon>
        <taxon>Ditrysia</taxon>
        <taxon>Papilionoidea</taxon>
        <taxon>Nymphalidae</taxon>
        <taxon>Satyrinae</taxon>
        <taxon>Satyrini</taxon>
        <taxon>Parargina</taxon>
        <taxon>Pararge</taxon>
    </lineage>
</organism>
<dbReference type="PANTHER" id="PTHR24035:SF109">
    <property type="entry name" value="PROTEIN DRAPER"/>
    <property type="match status" value="1"/>
</dbReference>
<reference evidence="3" key="1">
    <citation type="submission" date="2022-03" db="EMBL/GenBank/DDBJ databases">
        <authorList>
            <person name="Lindestad O."/>
        </authorList>
    </citation>
    <scope>NUCLEOTIDE SEQUENCE</scope>
</reference>
<keyword evidence="1" id="KW-1015">Disulfide bond</keyword>
<feature type="non-terminal residue" evidence="3">
    <location>
        <position position="1"/>
    </location>
</feature>
<gene>
    <name evidence="3" type="primary">jg13099</name>
    <name evidence="3" type="ORF">PAEG_LOCUS1896</name>
</gene>
<name>A0A8S4QGX7_9NEOP</name>
<dbReference type="PROSITE" id="PS50026">
    <property type="entry name" value="EGF_3"/>
    <property type="match status" value="1"/>
</dbReference>
<keyword evidence="4" id="KW-1185">Reference proteome</keyword>
<dbReference type="EMBL" id="CAKXAJ010006074">
    <property type="protein sequence ID" value="CAH2209498.1"/>
    <property type="molecule type" value="Genomic_DNA"/>
</dbReference>
<accession>A0A8S4QGX7</accession>
<dbReference type="PANTHER" id="PTHR24035">
    <property type="entry name" value="MULTIPLE EPIDERMAL GROWTH FACTOR-LIKE DOMAINS PROTEIN"/>
    <property type="match status" value="1"/>
</dbReference>
<dbReference type="GO" id="GO:0048731">
    <property type="term" value="P:system development"/>
    <property type="evidence" value="ECO:0007669"/>
    <property type="project" value="UniProtKB-ARBA"/>
</dbReference>
<evidence type="ECO:0000259" key="2">
    <source>
        <dbReference type="PROSITE" id="PS50026"/>
    </source>
</evidence>
<evidence type="ECO:0000256" key="1">
    <source>
        <dbReference type="PROSITE-ProRule" id="PRU00076"/>
    </source>
</evidence>
<proteinExistence type="predicted"/>
<dbReference type="PROSITE" id="PS00022">
    <property type="entry name" value="EGF_1"/>
    <property type="match status" value="1"/>
</dbReference>